<comment type="caution">
    <text evidence="2">The sequence shown here is derived from an EMBL/GenBank/DDBJ whole genome shotgun (WGS) entry which is preliminary data.</text>
</comment>
<evidence type="ECO:0000313" key="3">
    <source>
        <dbReference type="Proteomes" id="UP000764837"/>
    </source>
</evidence>
<feature type="region of interest" description="Disordered" evidence="1">
    <location>
        <begin position="90"/>
        <end position="149"/>
    </location>
</feature>
<name>A0ABS2LVC1_9ACTN</name>
<dbReference type="EMBL" id="JAFBBP010000001">
    <property type="protein sequence ID" value="MBM7491902.1"/>
    <property type="molecule type" value="Genomic_DNA"/>
</dbReference>
<sequence length="190" mass="20697">MVSDHRRRACGSAPGSAHPVPFIALLHSPLRIFCKCKVLCRPVVKVRLASHPRGEHRLTFADATEAIQVNTLRDDRWWWRVSGLRPAQWPSEGSSMIGRRRAGWDRPGLDAGPGSGTSWPHPGIRAESSAGRRAVPPDGVSGQASADSALRRPGRQVAFCAIRYTTAILPSQSVFALAADRCGAMEATWR</sequence>
<evidence type="ECO:0000313" key="2">
    <source>
        <dbReference type="EMBL" id="MBM7491902.1"/>
    </source>
</evidence>
<keyword evidence="3" id="KW-1185">Reference proteome</keyword>
<accession>A0ABS2LVC1</accession>
<protein>
    <submittedName>
        <fullName evidence="2">Uncharacterized protein</fullName>
    </submittedName>
</protein>
<evidence type="ECO:0000256" key="1">
    <source>
        <dbReference type="SAM" id="MobiDB-lite"/>
    </source>
</evidence>
<dbReference type="Proteomes" id="UP000764837">
    <property type="component" value="Unassembled WGS sequence"/>
</dbReference>
<reference evidence="2 3" key="1">
    <citation type="submission" date="2021-01" db="EMBL/GenBank/DDBJ databases">
        <title>Sequencing the genomes of 1000 actinobacteria strains.</title>
        <authorList>
            <person name="Klenk H.-P."/>
        </authorList>
    </citation>
    <scope>NUCLEOTIDE SEQUENCE [LARGE SCALE GENOMIC DNA]</scope>
    <source>
        <strain evidence="2 3">DSM 100204</strain>
    </source>
</reference>
<proteinExistence type="predicted"/>
<organism evidence="2 3">
    <name type="scientific">Micromonospora luteifusca</name>
    <dbReference type="NCBI Taxonomy" id="709860"/>
    <lineage>
        <taxon>Bacteria</taxon>
        <taxon>Bacillati</taxon>
        <taxon>Actinomycetota</taxon>
        <taxon>Actinomycetes</taxon>
        <taxon>Micromonosporales</taxon>
        <taxon>Micromonosporaceae</taxon>
        <taxon>Micromonospora</taxon>
    </lineage>
</organism>
<gene>
    <name evidence="2" type="ORF">JOD64_003124</name>
</gene>